<dbReference type="PANTHER" id="PTHR23088:SF27">
    <property type="entry name" value="DEAMINATED GLUTATHIONE AMIDASE"/>
    <property type="match status" value="1"/>
</dbReference>
<dbReference type="RefSeq" id="WP_311656760.1">
    <property type="nucleotide sequence ID" value="NZ_JAVRHY010000001.1"/>
</dbReference>
<dbReference type="Pfam" id="PF00795">
    <property type="entry name" value="CN_hydrolase"/>
    <property type="match status" value="1"/>
</dbReference>
<comment type="caution">
    <text evidence="4">The sequence shown here is derived from an EMBL/GenBank/DDBJ whole genome shotgun (WGS) entry which is preliminary data.</text>
</comment>
<dbReference type="InterPro" id="IPR045254">
    <property type="entry name" value="Nit1/2_C-N_Hydrolase"/>
</dbReference>
<dbReference type="Gene3D" id="3.60.110.10">
    <property type="entry name" value="Carbon-nitrogen hydrolase"/>
    <property type="match status" value="1"/>
</dbReference>
<accession>A0ABU3B827</accession>
<keyword evidence="2 4" id="KW-0378">Hydrolase</keyword>
<proteinExistence type="inferred from homology"/>
<dbReference type="PROSITE" id="PS50263">
    <property type="entry name" value="CN_HYDROLASE"/>
    <property type="match status" value="1"/>
</dbReference>
<organism evidence="4 5">
    <name type="scientific">Spectribacter acetivorans</name>
    <dbReference type="NCBI Taxonomy" id="3075603"/>
    <lineage>
        <taxon>Bacteria</taxon>
        <taxon>Pseudomonadati</taxon>
        <taxon>Pseudomonadota</taxon>
        <taxon>Gammaproteobacteria</taxon>
        <taxon>Salinisphaerales</taxon>
        <taxon>Salinisphaeraceae</taxon>
        <taxon>Spectribacter</taxon>
    </lineage>
</organism>
<gene>
    <name evidence="4" type="ORF">RM531_01525</name>
</gene>
<sequence>MPNAAAIQMVSGADRDRNLAAAGELIRRAADAGARLVVLPENFAFMGKRESDKLRIAEPDGSGPIQDFLADAAAASKVWLVGGTLPIRGNDRSDRAFATCPVYAEDGARVARFDKIHLFDVSVPDTGEQYKESGSTIPGTEPVVIDTPLGRLGLTVCYDLRFPELYRQLSAAGAELLAVPAAFTAATGRAHWEVLLRARAIENLCYVIAPDQGGRHASGRETHGDSMIVDPWGRVLDRVAAGPGLAMADVDVAGLLRTRERFPALTHRRL</sequence>
<dbReference type="EMBL" id="JAVRHY010000001">
    <property type="protein sequence ID" value="MDT0617146.1"/>
    <property type="molecule type" value="Genomic_DNA"/>
</dbReference>
<feature type="domain" description="CN hydrolase" evidence="3">
    <location>
        <begin position="1"/>
        <end position="252"/>
    </location>
</feature>
<evidence type="ECO:0000313" key="5">
    <source>
        <dbReference type="Proteomes" id="UP001259982"/>
    </source>
</evidence>
<dbReference type="CDD" id="cd07572">
    <property type="entry name" value="nit"/>
    <property type="match status" value="1"/>
</dbReference>
<comment type="similarity">
    <text evidence="1">Belongs to the carbon-nitrogen hydrolase superfamily. NIT1/NIT2 family.</text>
</comment>
<evidence type="ECO:0000256" key="2">
    <source>
        <dbReference type="ARBA" id="ARBA00022801"/>
    </source>
</evidence>
<reference evidence="4 5" key="1">
    <citation type="submission" date="2023-09" db="EMBL/GenBank/DDBJ databases">
        <authorList>
            <person name="Rey-Velasco X."/>
        </authorList>
    </citation>
    <scope>NUCLEOTIDE SEQUENCE [LARGE SCALE GENOMIC DNA]</scope>
    <source>
        <strain evidence="4 5">P385</strain>
    </source>
</reference>
<dbReference type="Proteomes" id="UP001259982">
    <property type="component" value="Unassembled WGS sequence"/>
</dbReference>
<keyword evidence="5" id="KW-1185">Reference proteome</keyword>
<dbReference type="InterPro" id="IPR003010">
    <property type="entry name" value="C-N_Hydrolase"/>
</dbReference>
<dbReference type="GO" id="GO:0016787">
    <property type="term" value="F:hydrolase activity"/>
    <property type="evidence" value="ECO:0007669"/>
    <property type="project" value="UniProtKB-KW"/>
</dbReference>
<evidence type="ECO:0000313" key="4">
    <source>
        <dbReference type="EMBL" id="MDT0617146.1"/>
    </source>
</evidence>
<evidence type="ECO:0000256" key="1">
    <source>
        <dbReference type="ARBA" id="ARBA00010613"/>
    </source>
</evidence>
<name>A0ABU3B827_9GAMM</name>
<protein>
    <submittedName>
        <fullName evidence="4">Carbon-nitrogen hydrolase family protein</fullName>
    </submittedName>
</protein>
<dbReference type="PROSITE" id="PS01227">
    <property type="entry name" value="UPF0012"/>
    <property type="match status" value="1"/>
</dbReference>
<dbReference type="InterPro" id="IPR001110">
    <property type="entry name" value="UPF0012_CS"/>
</dbReference>
<dbReference type="InterPro" id="IPR036526">
    <property type="entry name" value="C-N_Hydrolase_sf"/>
</dbReference>
<dbReference type="SUPFAM" id="SSF56317">
    <property type="entry name" value="Carbon-nitrogen hydrolase"/>
    <property type="match status" value="1"/>
</dbReference>
<evidence type="ECO:0000259" key="3">
    <source>
        <dbReference type="PROSITE" id="PS50263"/>
    </source>
</evidence>
<dbReference type="PANTHER" id="PTHR23088">
    <property type="entry name" value="NITRILASE-RELATED"/>
    <property type="match status" value="1"/>
</dbReference>